<evidence type="ECO:0000313" key="13">
    <source>
        <dbReference type="EMBL" id="PAP78196.1"/>
    </source>
</evidence>
<dbReference type="PANTHER" id="PTHR33446:SF2">
    <property type="entry name" value="PROTEIN TONB"/>
    <property type="match status" value="1"/>
</dbReference>
<dbReference type="CDD" id="cd07341">
    <property type="entry name" value="M56_BlaR1_MecR1_like"/>
    <property type="match status" value="1"/>
</dbReference>
<evidence type="ECO:0000256" key="1">
    <source>
        <dbReference type="ARBA" id="ARBA00004383"/>
    </source>
</evidence>
<dbReference type="GO" id="GO:0098797">
    <property type="term" value="C:plasma membrane protein complex"/>
    <property type="evidence" value="ECO:0007669"/>
    <property type="project" value="TreeGrafter"/>
</dbReference>
<evidence type="ECO:0000256" key="4">
    <source>
        <dbReference type="ARBA" id="ARBA00022475"/>
    </source>
</evidence>
<dbReference type="PANTHER" id="PTHR33446">
    <property type="entry name" value="PROTEIN TONB-RELATED"/>
    <property type="match status" value="1"/>
</dbReference>
<feature type="transmembrane region" description="Helical" evidence="11">
    <location>
        <begin position="102"/>
        <end position="125"/>
    </location>
</feature>
<keyword evidence="4" id="KW-1003">Cell membrane</keyword>
<dbReference type="GO" id="GO:0015031">
    <property type="term" value="P:protein transport"/>
    <property type="evidence" value="ECO:0007669"/>
    <property type="project" value="UniProtKB-KW"/>
</dbReference>
<feature type="domain" description="TonB C-terminal" evidence="12">
    <location>
        <begin position="444"/>
        <end position="540"/>
    </location>
</feature>
<feature type="transmembrane region" description="Helical" evidence="11">
    <location>
        <begin position="316"/>
        <end position="335"/>
    </location>
</feature>
<dbReference type="InterPro" id="IPR037682">
    <property type="entry name" value="TonB_C"/>
</dbReference>
<evidence type="ECO:0000256" key="10">
    <source>
        <dbReference type="SAM" id="MobiDB-lite"/>
    </source>
</evidence>
<dbReference type="PROSITE" id="PS52015">
    <property type="entry name" value="TONB_CTD"/>
    <property type="match status" value="2"/>
</dbReference>
<proteinExistence type="inferred from homology"/>
<feature type="compositionally biased region" description="Basic and acidic residues" evidence="10">
    <location>
        <begin position="540"/>
        <end position="551"/>
    </location>
</feature>
<feature type="transmembrane region" description="Helical" evidence="11">
    <location>
        <begin position="53"/>
        <end position="82"/>
    </location>
</feature>
<comment type="similarity">
    <text evidence="2">Belongs to the TonB family.</text>
</comment>
<evidence type="ECO:0000256" key="7">
    <source>
        <dbReference type="ARBA" id="ARBA00022927"/>
    </source>
</evidence>
<protein>
    <recommendedName>
        <fullName evidence="12">TonB C-terminal domain-containing protein</fullName>
    </recommendedName>
</protein>
<evidence type="ECO:0000259" key="12">
    <source>
        <dbReference type="PROSITE" id="PS52015"/>
    </source>
</evidence>
<dbReference type="OrthoDB" id="9814002at2"/>
<keyword evidence="7" id="KW-0653">Protein transport</keyword>
<dbReference type="InterPro" id="IPR008756">
    <property type="entry name" value="Peptidase_M56"/>
</dbReference>
<evidence type="ECO:0000256" key="9">
    <source>
        <dbReference type="ARBA" id="ARBA00023136"/>
    </source>
</evidence>
<dbReference type="EMBL" id="MQWD01000001">
    <property type="protein sequence ID" value="PAP78196.1"/>
    <property type="molecule type" value="Genomic_DNA"/>
</dbReference>
<dbReference type="AlphaFoldDB" id="A0A271J3U6"/>
<reference evidence="13 14" key="1">
    <citation type="submission" date="2016-11" db="EMBL/GenBank/DDBJ databases">
        <title>Study of marine rhodopsin-containing bacteria.</title>
        <authorList>
            <person name="Yoshizawa S."/>
            <person name="Kumagai Y."/>
            <person name="Kogure K."/>
        </authorList>
    </citation>
    <scope>NUCLEOTIDE SEQUENCE [LARGE SCALE GENOMIC DNA]</scope>
    <source>
        <strain evidence="13 14">SAORIC-28</strain>
    </source>
</reference>
<dbReference type="Gene3D" id="3.30.1150.10">
    <property type="match status" value="2"/>
</dbReference>
<accession>A0A271J3U6</accession>
<keyword evidence="5" id="KW-0997">Cell inner membrane</keyword>
<evidence type="ECO:0000313" key="14">
    <source>
        <dbReference type="Proteomes" id="UP000216339"/>
    </source>
</evidence>
<dbReference type="GO" id="GO:0055085">
    <property type="term" value="P:transmembrane transport"/>
    <property type="evidence" value="ECO:0007669"/>
    <property type="project" value="InterPro"/>
</dbReference>
<evidence type="ECO:0000256" key="2">
    <source>
        <dbReference type="ARBA" id="ARBA00006555"/>
    </source>
</evidence>
<evidence type="ECO:0000256" key="6">
    <source>
        <dbReference type="ARBA" id="ARBA00022692"/>
    </source>
</evidence>
<feature type="domain" description="TonB C-terminal" evidence="12">
    <location>
        <begin position="565"/>
        <end position="660"/>
    </location>
</feature>
<dbReference type="RefSeq" id="WP_095511879.1">
    <property type="nucleotide sequence ID" value="NZ_MQWD01000001.1"/>
</dbReference>
<sequence>MPDLLWLTDLGRASVAALWLPVLAWSAVALVAEAALRLGRAPAALALPTRGAVLAALPLAVLVPPVLSALAPAAAVAVAAAVPDVLWLPEVAVGGPAPEIEAVGPAVLDLLLGFAVLAAVGVGAYRVVELLHALVGVARARRAFVPAGPEGQAAVDAARQRLGVARPVAAAEAPPGAAPFTVGWRRPVVALPARLDADAREVAAVHEVAHVRRGDFAWHAAQRAVAAVFGAHPLVWTLGRGLDLDRERAADALVLNACPDRRRTYADLLFSYAALPAPALALGAARGSSSLKSRIDAMTTPLSPTQSRRLARLGRLAGLAVLALVGGLAMTTAPAPPDLGALVAEASDHDIVRLDIVAEPGEPPTLVATLADDAPDGTLDALATELTDPTGHVRIVIRGREGSRTVFGRPDAFDRGGRYAGVGGRSLRVLPDTTEVYEVADDQPVLIGGLEGIQDRLEYPELQRRAGVQGQAVLQFIVETDGTVGDLRVIRSSGNDGLDRAAVAAVQASRFEPGRVGGEPVRVRFAVPITFRLPESDAPADDRAREVRPDPQGEDGVYGVVDEMPQLIGGLQGIQDRLVYPQVAKDAGIEGQVVIQFIVNEEGRVEDPVVLRSPDDVLSEAALAAVRESRFEPGRNGGEAVKVRFAVPITFRLPGGDGEDRGSHMGRGGAGSDRADGVIRYSELDVALLAPGSRQAFTGTLRSVPEILARGETPTAEVEVEYTIGSSGRVVDTQMSEAPPALRQLAAFLLGTVRLDPERRPGTSRTGTFRLSYQADA</sequence>
<name>A0A271J3U6_9BACT</name>
<comment type="caution">
    <text evidence="13">The sequence shown here is derived from an EMBL/GenBank/DDBJ whole genome shotgun (WGS) entry which is preliminary data.</text>
</comment>
<evidence type="ECO:0000256" key="5">
    <source>
        <dbReference type="ARBA" id="ARBA00022519"/>
    </source>
</evidence>
<keyword evidence="3" id="KW-0813">Transport</keyword>
<dbReference type="GO" id="GO:0031992">
    <property type="term" value="F:energy transducer activity"/>
    <property type="evidence" value="ECO:0007669"/>
    <property type="project" value="TreeGrafter"/>
</dbReference>
<dbReference type="InterPro" id="IPR006260">
    <property type="entry name" value="TonB/TolA_C"/>
</dbReference>
<keyword evidence="14" id="KW-1185">Reference proteome</keyword>
<evidence type="ECO:0000256" key="3">
    <source>
        <dbReference type="ARBA" id="ARBA00022448"/>
    </source>
</evidence>
<dbReference type="NCBIfam" id="TIGR01352">
    <property type="entry name" value="tonB_Cterm"/>
    <property type="match status" value="2"/>
</dbReference>
<dbReference type="Pfam" id="PF05569">
    <property type="entry name" value="Peptidase_M56"/>
    <property type="match status" value="1"/>
</dbReference>
<keyword evidence="8 11" id="KW-1133">Transmembrane helix</keyword>
<feature type="region of interest" description="Disordered" evidence="10">
    <location>
        <begin position="536"/>
        <end position="556"/>
    </location>
</feature>
<feature type="transmembrane region" description="Helical" evidence="11">
    <location>
        <begin position="12"/>
        <end position="32"/>
    </location>
</feature>
<dbReference type="InterPro" id="IPR051045">
    <property type="entry name" value="TonB-dependent_transducer"/>
</dbReference>
<keyword evidence="9 11" id="KW-0472">Membrane</keyword>
<dbReference type="SUPFAM" id="SSF74653">
    <property type="entry name" value="TolA/TonB C-terminal domain"/>
    <property type="match status" value="2"/>
</dbReference>
<keyword evidence="6 11" id="KW-0812">Transmembrane</keyword>
<dbReference type="Proteomes" id="UP000216339">
    <property type="component" value="Unassembled WGS sequence"/>
</dbReference>
<dbReference type="Pfam" id="PF03544">
    <property type="entry name" value="TonB_C"/>
    <property type="match status" value="2"/>
</dbReference>
<gene>
    <name evidence="13" type="ORF">BSZ37_18060</name>
</gene>
<comment type="subcellular location">
    <subcellularLocation>
        <location evidence="1">Cell inner membrane</location>
        <topology evidence="1">Single-pass membrane protein</topology>
        <orientation evidence="1">Periplasmic side</orientation>
    </subcellularLocation>
</comment>
<evidence type="ECO:0000256" key="11">
    <source>
        <dbReference type="SAM" id="Phobius"/>
    </source>
</evidence>
<organism evidence="13 14">
    <name type="scientific">Rubrivirga marina</name>
    <dbReference type="NCBI Taxonomy" id="1196024"/>
    <lineage>
        <taxon>Bacteria</taxon>
        <taxon>Pseudomonadati</taxon>
        <taxon>Rhodothermota</taxon>
        <taxon>Rhodothermia</taxon>
        <taxon>Rhodothermales</taxon>
        <taxon>Rubricoccaceae</taxon>
        <taxon>Rubrivirga</taxon>
    </lineage>
</organism>
<evidence type="ECO:0000256" key="8">
    <source>
        <dbReference type="ARBA" id="ARBA00022989"/>
    </source>
</evidence>